<dbReference type="EC" id="2.1.1.37" evidence="2"/>
<dbReference type="PRINTS" id="PR00105">
    <property type="entry name" value="C5METTRFRASE"/>
</dbReference>
<dbReference type="SUPFAM" id="SSF53335">
    <property type="entry name" value="S-adenosyl-L-methionine-dependent methyltransferases"/>
    <property type="match status" value="1"/>
</dbReference>
<dbReference type="GO" id="GO:0005634">
    <property type="term" value="C:nucleus"/>
    <property type="evidence" value="ECO:0007669"/>
    <property type="project" value="UniProtKB-SubCell"/>
</dbReference>
<dbReference type="InterPro" id="IPR029063">
    <property type="entry name" value="SAM-dependent_MTases_sf"/>
</dbReference>
<feature type="domain" description="BAH" evidence="11">
    <location>
        <begin position="565"/>
        <end position="688"/>
    </location>
</feature>
<gene>
    <name evidence="12" type="ORF">E1B28_001678</name>
</gene>
<keyword evidence="8" id="KW-0539">Nucleus</keyword>
<dbReference type="GO" id="GO:0003682">
    <property type="term" value="F:chromatin binding"/>
    <property type="evidence" value="ECO:0007669"/>
    <property type="project" value="InterPro"/>
</dbReference>
<keyword evidence="6" id="KW-0677">Repeat</keyword>
<dbReference type="PANTHER" id="PTHR10629">
    <property type="entry name" value="CYTOSINE-SPECIFIC METHYLTRANSFERASE"/>
    <property type="match status" value="1"/>
</dbReference>
<dbReference type="PROSITE" id="PS00094">
    <property type="entry name" value="C5_MTASE_1"/>
    <property type="match status" value="1"/>
</dbReference>
<dbReference type="InterPro" id="IPR018117">
    <property type="entry name" value="C5_DNA_meth_AS"/>
</dbReference>
<dbReference type="GO" id="GO:0003886">
    <property type="term" value="F:DNA (cytosine-5-)-methyltransferase activity"/>
    <property type="evidence" value="ECO:0007669"/>
    <property type="project" value="UniProtKB-EC"/>
</dbReference>
<dbReference type="GO" id="GO:0003677">
    <property type="term" value="F:DNA binding"/>
    <property type="evidence" value="ECO:0007669"/>
    <property type="project" value="UniProtKB-KW"/>
</dbReference>
<evidence type="ECO:0000256" key="4">
    <source>
        <dbReference type="ARBA" id="ARBA00022679"/>
    </source>
</evidence>
<dbReference type="InterPro" id="IPR022702">
    <property type="entry name" value="Cytosine_MeTrfase1_RFD"/>
</dbReference>
<dbReference type="Pfam" id="PF00145">
    <property type="entry name" value="DNA_methylase"/>
    <property type="match status" value="1"/>
</dbReference>
<feature type="active site" evidence="9">
    <location>
        <position position="824"/>
    </location>
</feature>
<dbReference type="PANTHER" id="PTHR10629:SF52">
    <property type="entry name" value="DNA (CYTOSINE-5)-METHYLTRANSFERASE 1"/>
    <property type="match status" value="1"/>
</dbReference>
<protein>
    <recommendedName>
        <fullName evidence="2">DNA (cytosine-5-)-methyltransferase</fullName>
        <ecNumber evidence="2">2.1.1.37</ecNumber>
    </recommendedName>
</protein>
<evidence type="ECO:0000256" key="2">
    <source>
        <dbReference type="ARBA" id="ARBA00011975"/>
    </source>
</evidence>
<keyword evidence="7" id="KW-0238">DNA-binding</keyword>
<accession>A0A9P7V3V2</accession>
<evidence type="ECO:0000256" key="6">
    <source>
        <dbReference type="ARBA" id="ARBA00022737"/>
    </source>
</evidence>
<evidence type="ECO:0000256" key="8">
    <source>
        <dbReference type="ARBA" id="ARBA00023242"/>
    </source>
</evidence>
<dbReference type="InterPro" id="IPR050390">
    <property type="entry name" value="C5-Methyltransferase"/>
</dbReference>
<dbReference type="RefSeq" id="XP_043016346.1">
    <property type="nucleotide sequence ID" value="XM_043147633.1"/>
</dbReference>
<dbReference type="GO" id="GO:0044027">
    <property type="term" value="P:negative regulation of gene expression via chromosomal CpG island methylation"/>
    <property type="evidence" value="ECO:0007669"/>
    <property type="project" value="TreeGrafter"/>
</dbReference>
<dbReference type="OrthoDB" id="5376140at2759"/>
<keyword evidence="5 9" id="KW-0949">S-adenosyl-L-methionine</keyword>
<evidence type="ECO:0000256" key="10">
    <source>
        <dbReference type="SAM" id="MobiDB-lite"/>
    </source>
</evidence>
<dbReference type="GO" id="GO:0032259">
    <property type="term" value="P:methylation"/>
    <property type="evidence" value="ECO:0007669"/>
    <property type="project" value="UniProtKB-KW"/>
</dbReference>
<dbReference type="GeneID" id="66070754"/>
<sequence>MTRLILDAVVIQKSRSFEPECYSDRFPDRPLKRRRGLSCLNPGSRCQSSTTGSRLRKRWIDSDRRQPEFWTAPLDAERETVELVLPGETPEDDDLDLANALTDGKPVRILNQFLFYDARNSEMVPLDTIEHGSDGQVEAAGFVSPCFEEDELEGDEDDIESDEKYVILGAIFRFWIDYTEEEGLIWIETQYAWYILKNPSEEYSTIHEKFVKPHRISQFVFSSAMEFPDEEYPSLIKRLEFEHTWSECDLLESVPTIRQVLRETDEVPIFSRVIQRILPGTSKQRKLTRDTRPPFRRAGSTRLDPSKHVNPTHVTPLMAGLAEGLVRETLQVVGPKPLSRGQQDQRQQEKLTRFLANTREENRPIIYADQDMMETEDDHYRYYSRVTVGEEVFNAGDTVLTLRHMNNDEKPLEPFHILADHFWFAMIVYIREDKQVHVQWFNHGSHFDLGELAHPYELFLDSTCGDVPLVELAGKIELHYIIPPANKIPPDEFYVRYCTRSTTNGSTTTSPSITSLDRAGLDLATALSCIPPPQNCRVCVQRQDDSEKEQVKVIGGGSGLVYRDQTFHLHDFVLYQSANSNTIGPANIGQIVKIRWNAKGVSVIDLKQIGRIRDVVGLPLEQMKDERHVFLTPVIEKTEATKLVRTCVIYPHVQIPKDRLDDWLGLSDYHFFIEYLFPSKDHPLWKDRSKLRSPLLSCKKCGDDNLEAFQIHDGFVACREGSRLPTLDLFGGCGALGLGLAGGSQSLRITHAIEILPSSAKTYEKNSLDTKVYNQCVNVMLKYAIKKHNGLAVETPKQLFDDMMDVPPPPKPGDVKVVVAGFPCQTFSHLNRHKREGNVKSNLVLNALSWIDFLKPDFCFLENVPGFIDEKLRVPITQRSNNMQGRIEKGYLKLLLRGLLDMGYQVRHGLLQAGQYGAPQSRLRFFLVAAKRGLKLPEFPYPTHFFGTNTRPSSVTFLKDGLPHHFVTVGDAINDLPPFDWKDPDYNEFSHNLRREAEEREREIPSIECKGSRCGFDAAVEYNHPPHTRFQMQVRQIPTTDLQQFTKVLGEVHVRRTMQIILTRDGDYRGAQRRLA</sequence>
<evidence type="ECO:0000259" key="11">
    <source>
        <dbReference type="PROSITE" id="PS51038"/>
    </source>
</evidence>
<dbReference type="InterPro" id="IPR001025">
    <property type="entry name" value="BAH_dom"/>
</dbReference>
<comment type="similarity">
    <text evidence="9">Belongs to the class I-like SAM-binding methyltransferase superfamily. C5-methyltransferase family.</text>
</comment>
<evidence type="ECO:0000256" key="5">
    <source>
        <dbReference type="ARBA" id="ARBA00022691"/>
    </source>
</evidence>
<comment type="subcellular location">
    <subcellularLocation>
        <location evidence="1">Nucleus</location>
    </subcellularLocation>
</comment>
<dbReference type="KEGG" id="more:E1B28_001678"/>
<feature type="region of interest" description="Disordered" evidence="10">
    <location>
        <begin position="283"/>
        <end position="312"/>
    </location>
</feature>
<dbReference type="Gene3D" id="2.30.30.490">
    <property type="match status" value="2"/>
</dbReference>
<evidence type="ECO:0000256" key="3">
    <source>
        <dbReference type="ARBA" id="ARBA00022603"/>
    </source>
</evidence>
<reference evidence="12" key="1">
    <citation type="journal article" date="2021" name="Genome Biol. Evol.">
        <title>The assembled and annotated genome of the fairy-ring fungus Marasmius oreades.</title>
        <authorList>
            <person name="Hiltunen M."/>
            <person name="Ament-Velasquez S.L."/>
            <person name="Johannesson H."/>
        </authorList>
    </citation>
    <scope>NUCLEOTIDE SEQUENCE</scope>
    <source>
        <strain evidence="12">03SP1</strain>
    </source>
</reference>
<dbReference type="PROSITE" id="PS51038">
    <property type="entry name" value="BAH"/>
    <property type="match status" value="1"/>
</dbReference>
<dbReference type="AlphaFoldDB" id="A0A9P7V3V2"/>
<evidence type="ECO:0000256" key="9">
    <source>
        <dbReference type="PROSITE-ProRule" id="PRU01016"/>
    </source>
</evidence>
<dbReference type="Pfam" id="PF12047">
    <property type="entry name" value="DNMT1-RFD"/>
    <property type="match status" value="1"/>
</dbReference>
<dbReference type="InterPro" id="IPR043151">
    <property type="entry name" value="BAH_sf"/>
</dbReference>
<dbReference type="PROSITE" id="PS51679">
    <property type="entry name" value="SAM_MT_C5"/>
    <property type="match status" value="1"/>
</dbReference>
<evidence type="ECO:0000313" key="13">
    <source>
        <dbReference type="Proteomes" id="UP001049176"/>
    </source>
</evidence>
<evidence type="ECO:0000256" key="1">
    <source>
        <dbReference type="ARBA" id="ARBA00004123"/>
    </source>
</evidence>
<name>A0A9P7V3V2_9AGAR</name>
<organism evidence="12 13">
    <name type="scientific">Marasmius oreades</name>
    <name type="common">fairy-ring Marasmius</name>
    <dbReference type="NCBI Taxonomy" id="181124"/>
    <lineage>
        <taxon>Eukaryota</taxon>
        <taxon>Fungi</taxon>
        <taxon>Dikarya</taxon>
        <taxon>Basidiomycota</taxon>
        <taxon>Agaricomycotina</taxon>
        <taxon>Agaricomycetes</taxon>
        <taxon>Agaricomycetidae</taxon>
        <taxon>Agaricales</taxon>
        <taxon>Marasmiineae</taxon>
        <taxon>Marasmiaceae</taxon>
        <taxon>Marasmius</taxon>
    </lineage>
</organism>
<evidence type="ECO:0000313" key="12">
    <source>
        <dbReference type="EMBL" id="KAG7099876.1"/>
    </source>
</evidence>
<comment type="caution">
    <text evidence="12">The sequence shown here is derived from an EMBL/GenBank/DDBJ whole genome shotgun (WGS) entry which is preliminary data.</text>
</comment>
<keyword evidence="4 9" id="KW-0808">Transferase</keyword>
<proteinExistence type="inferred from homology"/>
<evidence type="ECO:0000256" key="7">
    <source>
        <dbReference type="ARBA" id="ARBA00023125"/>
    </source>
</evidence>
<keyword evidence="13" id="KW-1185">Reference proteome</keyword>
<dbReference type="InterPro" id="IPR001525">
    <property type="entry name" value="C5_MeTfrase"/>
</dbReference>
<dbReference type="EMBL" id="CM032181">
    <property type="protein sequence ID" value="KAG7099876.1"/>
    <property type="molecule type" value="Genomic_DNA"/>
</dbReference>
<dbReference type="Gene3D" id="3.40.50.150">
    <property type="entry name" value="Vaccinia Virus protein VP39"/>
    <property type="match status" value="1"/>
</dbReference>
<dbReference type="Proteomes" id="UP001049176">
    <property type="component" value="Chromosome 1"/>
</dbReference>
<keyword evidence="3 9" id="KW-0489">Methyltransferase</keyword>